<dbReference type="GO" id="GO:0045505">
    <property type="term" value="F:dynein intermediate chain binding"/>
    <property type="evidence" value="ECO:0007669"/>
    <property type="project" value="TreeGrafter"/>
</dbReference>
<name>A0A0B6ZH46_9EUPU</name>
<feature type="compositionally biased region" description="Basic residues" evidence="2">
    <location>
        <begin position="16"/>
        <end position="28"/>
    </location>
</feature>
<protein>
    <recommendedName>
        <fullName evidence="4">Tctex1 domain-containing protein 1</fullName>
    </recommendedName>
</protein>
<dbReference type="GO" id="GO:0007018">
    <property type="term" value="P:microtubule-based movement"/>
    <property type="evidence" value="ECO:0007669"/>
    <property type="project" value="TreeGrafter"/>
</dbReference>
<feature type="compositionally biased region" description="Basic and acidic residues" evidence="2">
    <location>
        <begin position="32"/>
        <end position="43"/>
    </location>
</feature>
<dbReference type="CDD" id="cd21451">
    <property type="entry name" value="DLC-like_TCTEX1D"/>
    <property type="match status" value="1"/>
</dbReference>
<comment type="similarity">
    <text evidence="1">Belongs to the dynein light chain Tctex-type family.</text>
</comment>
<gene>
    <name evidence="3" type="primary">ORF64345</name>
</gene>
<evidence type="ECO:0000256" key="1">
    <source>
        <dbReference type="ARBA" id="ARBA00005361"/>
    </source>
</evidence>
<dbReference type="EMBL" id="HACG01021034">
    <property type="protein sequence ID" value="CEK67899.1"/>
    <property type="molecule type" value="Transcribed_RNA"/>
</dbReference>
<organism evidence="3">
    <name type="scientific">Arion vulgaris</name>
    <dbReference type="NCBI Taxonomy" id="1028688"/>
    <lineage>
        <taxon>Eukaryota</taxon>
        <taxon>Metazoa</taxon>
        <taxon>Spiralia</taxon>
        <taxon>Lophotrochozoa</taxon>
        <taxon>Mollusca</taxon>
        <taxon>Gastropoda</taxon>
        <taxon>Heterobranchia</taxon>
        <taxon>Euthyneura</taxon>
        <taxon>Panpulmonata</taxon>
        <taxon>Eupulmonata</taxon>
        <taxon>Stylommatophora</taxon>
        <taxon>Helicina</taxon>
        <taxon>Arionoidea</taxon>
        <taxon>Arionidae</taxon>
        <taxon>Arion</taxon>
    </lineage>
</organism>
<dbReference type="Pfam" id="PF03645">
    <property type="entry name" value="Tctex-1"/>
    <property type="match status" value="1"/>
</dbReference>
<dbReference type="InterPro" id="IPR038586">
    <property type="entry name" value="Tctex-1-like_sf"/>
</dbReference>
<dbReference type="PANTHER" id="PTHR21255:SF65">
    <property type="entry name" value="TCTEX1 DOMAIN-CONTAINING PROTEIN 2"/>
    <property type="match status" value="1"/>
</dbReference>
<evidence type="ECO:0008006" key="4">
    <source>
        <dbReference type="Google" id="ProtNLM"/>
    </source>
</evidence>
<accession>A0A0B6ZH46</accession>
<evidence type="ECO:0000256" key="2">
    <source>
        <dbReference type="SAM" id="MobiDB-lite"/>
    </source>
</evidence>
<evidence type="ECO:0000313" key="3">
    <source>
        <dbReference type="EMBL" id="CEK67899.1"/>
    </source>
</evidence>
<dbReference type="InterPro" id="IPR005334">
    <property type="entry name" value="Tctex-1-like"/>
</dbReference>
<proteinExistence type="inferred from homology"/>
<sequence length="230" mass="26441">MATEKLTEIALERRDKVHPKLQPVKKKASTMTKDETRSTKDHPNLISHSESMKSLATDAYEPSFHLEGQNSKSSLSIENPRTGMSVFRVIQAARTWKRLAKKESVVAKPKLRLENTYRLDPDPGQIFRPDKVEYSVQEILTRFLKNFKYTPEDSKRMCVSISSEIKSRVKKMNLPRYKIVSHVIIMQNRGQGSNISSRCLWATSTDCFASLTFRTQQMICVANVYGVYFE</sequence>
<dbReference type="GO" id="GO:0005868">
    <property type="term" value="C:cytoplasmic dynein complex"/>
    <property type="evidence" value="ECO:0007669"/>
    <property type="project" value="TreeGrafter"/>
</dbReference>
<feature type="region of interest" description="Disordered" evidence="2">
    <location>
        <begin position="1"/>
        <end position="50"/>
    </location>
</feature>
<dbReference type="GO" id="GO:0005737">
    <property type="term" value="C:cytoplasm"/>
    <property type="evidence" value="ECO:0007669"/>
    <property type="project" value="TreeGrafter"/>
</dbReference>
<dbReference type="PANTHER" id="PTHR21255">
    <property type="entry name" value="T-COMPLEX-ASSOCIATED-TESTIS-EXPRESSED 1/ DYNEIN LIGHT CHAIN"/>
    <property type="match status" value="1"/>
</dbReference>
<feature type="compositionally biased region" description="Basic and acidic residues" evidence="2">
    <location>
        <begin position="1"/>
        <end position="15"/>
    </location>
</feature>
<dbReference type="Gene3D" id="3.30.1140.40">
    <property type="entry name" value="Tctex-1"/>
    <property type="match status" value="1"/>
</dbReference>
<reference evidence="3" key="1">
    <citation type="submission" date="2014-12" db="EMBL/GenBank/DDBJ databases">
        <title>Insight into the proteome of Arion vulgaris.</title>
        <authorList>
            <person name="Aradska J."/>
            <person name="Bulat T."/>
            <person name="Smidak R."/>
            <person name="Sarate P."/>
            <person name="Gangsoo J."/>
            <person name="Sialana F."/>
            <person name="Bilban M."/>
            <person name="Lubec G."/>
        </authorList>
    </citation>
    <scope>NUCLEOTIDE SEQUENCE</scope>
    <source>
        <tissue evidence="3">Skin</tissue>
    </source>
</reference>
<dbReference type="AlphaFoldDB" id="A0A0B6ZH46"/>